<evidence type="ECO:0000256" key="1">
    <source>
        <dbReference type="SAM" id="MobiDB-lite"/>
    </source>
</evidence>
<dbReference type="AlphaFoldDB" id="A0A6V8K320"/>
<dbReference type="RefSeq" id="WP_173057066.1">
    <property type="nucleotide sequence ID" value="NZ_BAABGO010000001.1"/>
</dbReference>
<gene>
    <name evidence="2" type="ORF">Phou_037230</name>
</gene>
<sequence>MKRSPLNPMSAKRRAALEAAGVFPTSTLARVARPALAVASLVVRRPRFTGPDAATVEAMRQRDGFQCVRCGGACHGERGRDWSAQHRRARGSGGSSRPDTNRLQNLILLCGSATTGCHGWVESHKAEAERHGWVVWQAGDPLLKPVDHFLHGLVWLTEDGNWSSRRPSAAGAA</sequence>
<protein>
    <recommendedName>
        <fullName evidence="4">HNH endonuclease</fullName>
    </recommendedName>
</protein>
<feature type="region of interest" description="Disordered" evidence="1">
    <location>
        <begin position="79"/>
        <end position="100"/>
    </location>
</feature>
<comment type="caution">
    <text evidence="2">The sequence shown here is derived from an EMBL/GenBank/DDBJ whole genome shotgun (WGS) entry which is preliminary data.</text>
</comment>
<organism evidence="2 3">
    <name type="scientific">Phytohabitans houttuyneae</name>
    <dbReference type="NCBI Taxonomy" id="1076126"/>
    <lineage>
        <taxon>Bacteria</taxon>
        <taxon>Bacillati</taxon>
        <taxon>Actinomycetota</taxon>
        <taxon>Actinomycetes</taxon>
        <taxon>Micromonosporales</taxon>
        <taxon>Micromonosporaceae</taxon>
    </lineage>
</organism>
<name>A0A6V8K320_9ACTN</name>
<evidence type="ECO:0000313" key="2">
    <source>
        <dbReference type="EMBL" id="GFJ79543.1"/>
    </source>
</evidence>
<evidence type="ECO:0008006" key="4">
    <source>
        <dbReference type="Google" id="ProtNLM"/>
    </source>
</evidence>
<dbReference type="EMBL" id="BLPF01000001">
    <property type="protein sequence ID" value="GFJ79543.1"/>
    <property type="molecule type" value="Genomic_DNA"/>
</dbReference>
<accession>A0A6V8K320</accession>
<dbReference type="Proteomes" id="UP000482800">
    <property type="component" value="Unassembled WGS sequence"/>
</dbReference>
<reference evidence="2 3" key="2">
    <citation type="submission" date="2020-03" db="EMBL/GenBank/DDBJ databases">
        <authorList>
            <person name="Ichikawa N."/>
            <person name="Kimura A."/>
            <person name="Kitahashi Y."/>
            <person name="Uohara A."/>
        </authorList>
    </citation>
    <scope>NUCLEOTIDE SEQUENCE [LARGE SCALE GENOMIC DNA]</scope>
    <source>
        <strain evidence="2 3">NBRC 108639</strain>
    </source>
</reference>
<keyword evidence="3" id="KW-1185">Reference proteome</keyword>
<proteinExistence type="predicted"/>
<reference evidence="2 3" key="1">
    <citation type="submission" date="2020-03" db="EMBL/GenBank/DDBJ databases">
        <title>Whole genome shotgun sequence of Phytohabitans houttuyneae NBRC 108639.</title>
        <authorList>
            <person name="Komaki H."/>
            <person name="Tamura T."/>
        </authorList>
    </citation>
    <scope>NUCLEOTIDE SEQUENCE [LARGE SCALE GENOMIC DNA]</scope>
    <source>
        <strain evidence="2 3">NBRC 108639</strain>
    </source>
</reference>
<evidence type="ECO:0000313" key="3">
    <source>
        <dbReference type="Proteomes" id="UP000482800"/>
    </source>
</evidence>